<dbReference type="SUPFAM" id="SSF51735">
    <property type="entry name" value="NAD(P)-binding Rossmann-fold domains"/>
    <property type="match status" value="1"/>
</dbReference>
<dbReference type="InterPro" id="IPR018177">
    <property type="entry name" value="L-lactate_DH_AS"/>
</dbReference>
<dbReference type="PROSITE" id="PS00064">
    <property type="entry name" value="L_LDH"/>
    <property type="match status" value="1"/>
</dbReference>
<evidence type="ECO:0000256" key="7">
    <source>
        <dbReference type="HAMAP-Rule" id="MF_00488"/>
    </source>
</evidence>
<dbReference type="InterPro" id="IPR022383">
    <property type="entry name" value="Lactate/malate_DH_C"/>
</dbReference>
<dbReference type="InterPro" id="IPR036291">
    <property type="entry name" value="NAD(P)-bd_dom_sf"/>
</dbReference>
<feature type="binding site" evidence="7">
    <location>
        <position position="145"/>
    </location>
    <ligand>
        <name>NAD(+)</name>
        <dbReference type="ChEBI" id="CHEBI:57540"/>
    </ligand>
</feature>
<feature type="binding site" evidence="7">
    <location>
        <position position="232"/>
    </location>
    <ligand>
        <name>substrate</name>
    </ligand>
</feature>
<dbReference type="Gene3D" id="3.40.50.720">
    <property type="entry name" value="NAD(P)-binding Rossmann-like Domain"/>
    <property type="match status" value="1"/>
</dbReference>
<evidence type="ECO:0000256" key="5">
    <source>
        <dbReference type="ARBA" id="ARBA00023027"/>
    </source>
</evidence>
<evidence type="ECO:0000259" key="11">
    <source>
        <dbReference type="Pfam" id="PF02866"/>
    </source>
</evidence>
<keyword evidence="7" id="KW-0021">Allosteric enzyme</keyword>
<feature type="binding site" evidence="7">
    <location>
        <begin position="122"/>
        <end position="125"/>
    </location>
    <ligand>
        <name>substrate</name>
    </ligand>
</feature>
<dbReference type="Gene3D" id="3.90.110.10">
    <property type="entry name" value="Lactate dehydrogenase/glycoside hydrolase, family 4, C-terminal"/>
    <property type="match status" value="1"/>
</dbReference>
<comment type="similarity">
    <text evidence="2 7">Belongs to the LDH/MDH superfamily. LDH family.</text>
</comment>
<evidence type="ECO:0000313" key="13">
    <source>
        <dbReference type="Proteomes" id="UP000019482"/>
    </source>
</evidence>
<dbReference type="PRINTS" id="PR00086">
    <property type="entry name" value="LLDHDRGNASE"/>
</dbReference>
<feature type="binding site" evidence="7">
    <location>
        <position position="155"/>
    </location>
    <ligand>
        <name>beta-D-fructose 1,6-bisphosphate</name>
        <dbReference type="ChEBI" id="CHEBI:32966"/>
        <note>allosteric activator</note>
    </ligand>
</feature>
<comment type="activity regulation">
    <text evidence="7">Allosterically activated by fructose 1,6-bisphosphate (FBP).</text>
</comment>
<protein>
    <recommendedName>
        <fullName evidence="3 7">L-lactate dehydrogenase</fullName>
        <shortName evidence="7">L-LDH</shortName>
        <ecNumber evidence="3 7">1.1.1.27</ecNumber>
    </recommendedName>
</protein>
<dbReference type="GO" id="GO:0006096">
    <property type="term" value="P:glycolytic process"/>
    <property type="evidence" value="ECO:0007669"/>
    <property type="project" value="UniProtKB-UniRule"/>
</dbReference>
<accession>W6N6R2</accession>
<name>W6N6R2_CLOTY</name>
<feature type="binding site" evidence="7">
    <location>
        <position position="84"/>
    </location>
    <ligand>
        <name>substrate</name>
    </ligand>
</feature>
<feature type="binding site" evidence="7">
    <location>
        <position position="42"/>
    </location>
    <ligand>
        <name>NAD(+)</name>
        <dbReference type="ChEBI" id="CHEBI:57540"/>
    </ligand>
</feature>
<keyword evidence="4 7" id="KW-0560">Oxidoreductase</keyword>
<feature type="active site" description="Proton acceptor" evidence="7 8">
    <location>
        <position position="177"/>
    </location>
</feature>
<keyword evidence="5 7" id="KW-0520">NAD</keyword>
<comment type="subunit">
    <text evidence="7">Homotetramer.</text>
</comment>
<dbReference type="Pfam" id="PF02866">
    <property type="entry name" value="Ldh_1_C"/>
    <property type="match status" value="1"/>
</dbReference>
<dbReference type="InterPro" id="IPR001557">
    <property type="entry name" value="L-lactate/malate_DH"/>
</dbReference>
<feature type="binding site" evidence="7 9">
    <location>
        <position position="37"/>
    </location>
    <ligand>
        <name>NAD(+)</name>
        <dbReference type="ChEBI" id="CHEBI:57540"/>
    </ligand>
</feature>
<feature type="binding site" evidence="7">
    <location>
        <position position="67"/>
    </location>
    <ligand>
        <name>NAD(+)</name>
        <dbReference type="ChEBI" id="CHEBI:57540"/>
    </ligand>
</feature>
<evidence type="ECO:0000313" key="12">
    <source>
        <dbReference type="EMBL" id="CDL90989.1"/>
    </source>
</evidence>
<comment type="subcellular location">
    <subcellularLocation>
        <location evidence="7">Cytoplasm</location>
    </subcellularLocation>
</comment>
<comment type="caution">
    <text evidence="7">Lacks conserved residue(s) required for the propagation of feature annotation.</text>
</comment>
<evidence type="ECO:0000256" key="8">
    <source>
        <dbReference type="PIRSR" id="PIRSR000102-1"/>
    </source>
</evidence>
<feature type="domain" description="Lactate/malate dehydrogenase C-terminal" evidence="11">
    <location>
        <begin position="147"/>
        <end position="312"/>
    </location>
</feature>
<dbReference type="RefSeq" id="WP_017750958.1">
    <property type="nucleotide sequence ID" value="NZ_CBXI010000016.1"/>
</dbReference>
<dbReference type="EMBL" id="CBXI010000016">
    <property type="protein sequence ID" value="CDL90989.1"/>
    <property type="molecule type" value="Genomic_DNA"/>
</dbReference>
<dbReference type="AlphaFoldDB" id="W6N6R2"/>
<dbReference type="NCBIfam" id="TIGR01771">
    <property type="entry name" value="L-LDH-NAD"/>
    <property type="match status" value="1"/>
</dbReference>
<comment type="function">
    <text evidence="7">Catalyzes the conversion of lactate to pyruvate.</text>
</comment>
<dbReference type="HAMAP" id="MF_00488">
    <property type="entry name" value="Lactate_dehydrog"/>
    <property type="match status" value="1"/>
</dbReference>
<keyword evidence="13" id="KW-1185">Reference proteome</keyword>
<dbReference type="GO" id="GO:0006089">
    <property type="term" value="P:lactate metabolic process"/>
    <property type="evidence" value="ECO:0007669"/>
    <property type="project" value="TreeGrafter"/>
</dbReference>
<dbReference type="OrthoDB" id="9802969at2"/>
<dbReference type="Proteomes" id="UP000019482">
    <property type="component" value="Unassembled WGS sequence"/>
</dbReference>
<feature type="binding site" evidence="7">
    <location>
        <begin position="150"/>
        <end position="153"/>
    </location>
    <ligand>
        <name>substrate</name>
    </ligand>
</feature>
<dbReference type="GO" id="GO:0004459">
    <property type="term" value="F:L-lactate dehydrogenase (NAD+) activity"/>
    <property type="evidence" value="ECO:0007669"/>
    <property type="project" value="UniProtKB-UniRule"/>
</dbReference>
<evidence type="ECO:0000256" key="1">
    <source>
        <dbReference type="ARBA" id="ARBA00004843"/>
    </source>
</evidence>
<evidence type="ECO:0000256" key="9">
    <source>
        <dbReference type="PIRSR" id="PIRSR000102-3"/>
    </source>
</evidence>
<feature type="binding site" evidence="7">
    <location>
        <position position="170"/>
    </location>
    <ligand>
        <name>beta-D-fructose 1,6-bisphosphate</name>
        <dbReference type="ChEBI" id="CHEBI:32966"/>
        <note>allosteric activator</note>
    </ligand>
</feature>
<keyword evidence="7" id="KW-0963">Cytoplasm</keyword>
<comment type="catalytic activity">
    <reaction evidence="6 7">
        <text>(S)-lactate + NAD(+) = pyruvate + NADH + H(+)</text>
        <dbReference type="Rhea" id="RHEA:23444"/>
        <dbReference type="ChEBI" id="CHEBI:15361"/>
        <dbReference type="ChEBI" id="CHEBI:15378"/>
        <dbReference type="ChEBI" id="CHEBI:16651"/>
        <dbReference type="ChEBI" id="CHEBI:57540"/>
        <dbReference type="ChEBI" id="CHEBI:57945"/>
        <dbReference type="EC" id="1.1.1.27"/>
    </reaction>
</comment>
<dbReference type="GeneID" id="29418186"/>
<comment type="pathway">
    <text evidence="1 7">Fermentation; pyruvate fermentation to lactate; (S)-lactate from pyruvate: step 1/1.</text>
</comment>
<dbReference type="Pfam" id="PF00056">
    <property type="entry name" value="Ldh_1_N"/>
    <property type="match status" value="1"/>
</dbReference>
<evidence type="ECO:0000259" key="10">
    <source>
        <dbReference type="Pfam" id="PF00056"/>
    </source>
</evidence>
<feature type="modified residue" description="Phosphotyrosine" evidence="7">
    <location>
        <position position="223"/>
    </location>
</feature>
<dbReference type="InterPro" id="IPR015955">
    <property type="entry name" value="Lactate_DH/Glyco_Ohase_4_C"/>
</dbReference>
<reference evidence="12 13" key="1">
    <citation type="journal article" date="2015" name="Genome Announc.">
        <title>Draft Genome Sequence of Clostridium tyrobutyricum Strain DIVETGP, Isolated from Cow's Milk for Grana Padano Production.</title>
        <authorList>
            <person name="Soggiu A."/>
            <person name="Piras C."/>
            <person name="Gaiarsa S."/>
            <person name="Sassera D."/>
            <person name="Roncada P."/>
            <person name="Bendixen E."/>
            <person name="Brasca M."/>
            <person name="Bonizzi L."/>
        </authorList>
    </citation>
    <scope>NUCLEOTIDE SEQUENCE [LARGE SCALE GENOMIC DNA]</scope>
    <source>
        <strain evidence="12 13">DIVETGP</strain>
    </source>
</reference>
<dbReference type="SMR" id="W6N6R2"/>
<evidence type="ECO:0000256" key="2">
    <source>
        <dbReference type="ARBA" id="ARBA00006054"/>
    </source>
</evidence>
<dbReference type="FunFam" id="3.40.50.720:FF:000018">
    <property type="entry name" value="Malate dehydrogenase"/>
    <property type="match status" value="1"/>
</dbReference>
<dbReference type="PANTHER" id="PTHR43128:SF16">
    <property type="entry name" value="L-LACTATE DEHYDROGENASE"/>
    <property type="match status" value="1"/>
</dbReference>
<keyword evidence="7" id="KW-0597">Phosphoprotein</keyword>
<dbReference type="InterPro" id="IPR011304">
    <property type="entry name" value="L-lactate_DH"/>
</dbReference>
<comment type="caution">
    <text evidence="12">The sequence shown here is derived from an EMBL/GenBank/DDBJ whole genome shotgun (WGS) entry which is preliminary data.</text>
</comment>
<dbReference type="PANTHER" id="PTHR43128">
    <property type="entry name" value="L-2-HYDROXYCARBOXYLATE DEHYDROGENASE (NAD(P)(+))"/>
    <property type="match status" value="1"/>
</dbReference>
<dbReference type="NCBIfam" id="NF004863">
    <property type="entry name" value="PRK06223.1"/>
    <property type="match status" value="1"/>
</dbReference>
<dbReference type="GO" id="GO:0005737">
    <property type="term" value="C:cytoplasm"/>
    <property type="evidence" value="ECO:0007669"/>
    <property type="project" value="UniProtKB-SubCell"/>
</dbReference>
<dbReference type="PIRSF" id="PIRSF000102">
    <property type="entry name" value="Lac_mal_DH"/>
    <property type="match status" value="1"/>
</dbReference>
<organism evidence="12 13">
    <name type="scientific">Clostridium tyrobutyricum DIVETGP</name>
    <dbReference type="NCBI Taxonomy" id="1408889"/>
    <lineage>
        <taxon>Bacteria</taxon>
        <taxon>Bacillati</taxon>
        <taxon>Bacillota</taxon>
        <taxon>Clostridia</taxon>
        <taxon>Eubacteriales</taxon>
        <taxon>Clostridiaceae</taxon>
        <taxon>Clostridium</taxon>
    </lineage>
</organism>
<feature type="binding site" evidence="7">
    <location>
        <position position="16"/>
    </location>
    <ligand>
        <name>NAD(+)</name>
        <dbReference type="ChEBI" id="CHEBI:57540"/>
    </ligand>
</feature>
<dbReference type="NCBIfam" id="NF000824">
    <property type="entry name" value="PRK00066.1"/>
    <property type="match status" value="1"/>
</dbReference>
<dbReference type="UniPathway" id="UPA00554">
    <property type="reaction ID" value="UER00611"/>
</dbReference>
<evidence type="ECO:0000256" key="6">
    <source>
        <dbReference type="ARBA" id="ARBA00049258"/>
    </source>
</evidence>
<sequence length="315" mass="34379">MKIRGIKISIIGAGFVGSTTAFSIMSSGLASEIVIVDVNKDKAEGEAMDLAHGVSFVKPVDIKSGDYKDTEESNIVIITAGSGQKPGESRLDLINRNYSIFKSIVPEVVKYSPKSILLVVSNPVDILTYITYKLSGFPPERIIGSGTVLDTSRLRYMISENFNIDARNIHSYIIGEHGDSEIATWSSTSIAGIPLEQYCNLMDASCDSDYQDRIINNVRNAAYEVIERKGSTYFAVALAVRRIVEALSRDENSIMTVSALFSGEYDIDNVYMGLPAVIGSEGIQKTLRVPLNSAEKTALQTSADTLKDIIEKLNI</sequence>
<proteinExistence type="inferred from homology"/>
<dbReference type="InterPro" id="IPR001236">
    <property type="entry name" value="Lactate/malate_DH_N"/>
</dbReference>
<feature type="binding site" evidence="7">
    <location>
        <position position="103"/>
    </location>
    <ligand>
        <name>NAD(+)</name>
        <dbReference type="ChEBI" id="CHEBI:57540"/>
    </ligand>
</feature>
<evidence type="ECO:0000256" key="3">
    <source>
        <dbReference type="ARBA" id="ARBA00012967"/>
    </source>
</evidence>
<feature type="domain" description="Lactate/malate dehydrogenase N-terminal" evidence="10">
    <location>
        <begin position="6"/>
        <end position="144"/>
    </location>
</feature>
<feature type="binding site" evidence="9">
    <location>
        <begin position="12"/>
        <end position="17"/>
    </location>
    <ligand>
        <name>NAD(+)</name>
        <dbReference type="ChEBI" id="CHEBI:57540"/>
    </ligand>
</feature>
<dbReference type="SUPFAM" id="SSF56327">
    <property type="entry name" value="LDH C-terminal domain-like"/>
    <property type="match status" value="1"/>
</dbReference>
<dbReference type="CDD" id="cd05292">
    <property type="entry name" value="LDH_2"/>
    <property type="match status" value="1"/>
</dbReference>
<evidence type="ECO:0000256" key="4">
    <source>
        <dbReference type="ARBA" id="ARBA00023002"/>
    </source>
</evidence>
<dbReference type="EC" id="1.1.1.27" evidence="3 7"/>
<feature type="binding site" evidence="7 9">
    <location>
        <begin position="120"/>
        <end position="122"/>
    </location>
    <ligand>
        <name>NAD(+)</name>
        <dbReference type="ChEBI" id="CHEBI:57540"/>
    </ligand>
</feature>
<feature type="binding site" evidence="7">
    <location>
        <position position="90"/>
    </location>
    <ligand>
        <name>substrate</name>
    </ligand>
</feature>
<gene>
    <name evidence="7" type="primary">ldh</name>
    <name evidence="12" type="ORF">CTDIVETGP_1059</name>
</gene>
<feature type="binding site" evidence="9">
    <location>
        <position position="97"/>
    </location>
    <ligand>
        <name>NAD(+)</name>
        <dbReference type="ChEBI" id="CHEBI:57540"/>
    </ligand>
</feature>